<dbReference type="Gene3D" id="3.90.960.10">
    <property type="entry name" value="YbaK/aminoacyl-tRNA synthetase-associated domain"/>
    <property type="match status" value="1"/>
</dbReference>
<name>A0A5M3W9C7_9ACTN</name>
<comment type="caution">
    <text evidence="2">The sequence shown here is derived from an EMBL/GenBank/DDBJ whole genome shotgun (WGS) entry which is preliminary data.</text>
</comment>
<evidence type="ECO:0000259" key="1">
    <source>
        <dbReference type="Pfam" id="PF04073"/>
    </source>
</evidence>
<dbReference type="InterPro" id="IPR036754">
    <property type="entry name" value="YbaK/aa-tRNA-synt-asso_dom_sf"/>
</dbReference>
<keyword evidence="3" id="KW-1185">Reference proteome</keyword>
<protein>
    <recommendedName>
        <fullName evidence="1">YbaK/aminoacyl-tRNA synthetase-associated domain-containing protein</fullName>
    </recommendedName>
</protein>
<feature type="domain" description="YbaK/aminoacyl-tRNA synthetase-associated" evidence="1">
    <location>
        <begin position="29"/>
        <end position="145"/>
    </location>
</feature>
<dbReference type="Pfam" id="PF04073">
    <property type="entry name" value="tRNA_edit"/>
    <property type="match status" value="1"/>
</dbReference>
<organism evidence="2 3">
    <name type="scientific">Acrocarpospora corrugata</name>
    <dbReference type="NCBI Taxonomy" id="35763"/>
    <lineage>
        <taxon>Bacteria</taxon>
        <taxon>Bacillati</taxon>
        <taxon>Actinomycetota</taxon>
        <taxon>Actinomycetes</taxon>
        <taxon>Streptosporangiales</taxon>
        <taxon>Streptosporangiaceae</taxon>
        <taxon>Acrocarpospora</taxon>
    </lineage>
</organism>
<dbReference type="SUPFAM" id="SSF55826">
    <property type="entry name" value="YbaK/ProRS associated domain"/>
    <property type="match status" value="1"/>
</dbReference>
<dbReference type="InterPro" id="IPR007214">
    <property type="entry name" value="YbaK/aa-tRNA-synth-assoc-dom"/>
</dbReference>
<accession>A0A5M3W9C7</accession>
<evidence type="ECO:0000313" key="2">
    <source>
        <dbReference type="EMBL" id="GES03773.1"/>
    </source>
</evidence>
<dbReference type="AlphaFoldDB" id="A0A5M3W9C7"/>
<dbReference type="EMBL" id="BLAD01000072">
    <property type="protein sequence ID" value="GES03773.1"/>
    <property type="molecule type" value="Genomic_DNA"/>
</dbReference>
<dbReference type="OrthoDB" id="3533795at2"/>
<gene>
    <name evidence="2" type="ORF">Acor_58390</name>
</gene>
<dbReference type="RefSeq" id="WP_155339904.1">
    <property type="nucleotide sequence ID" value="NZ_BAAABN010000057.1"/>
</dbReference>
<proteinExistence type="predicted"/>
<dbReference type="Proteomes" id="UP000334990">
    <property type="component" value="Unassembled WGS sequence"/>
</dbReference>
<evidence type="ECO:0000313" key="3">
    <source>
        <dbReference type="Proteomes" id="UP000334990"/>
    </source>
</evidence>
<reference evidence="2 3" key="1">
    <citation type="submission" date="2019-10" db="EMBL/GenBank/DDBJ databases">
        <title>Whole genome shotgun sequence of Acrocarpospora corrugata NBRC 13972.</title>
        <authorList>
            <person name="Ichikawa N."/>
            <person name="Kimura A."/>
            <person name="Kitahashi Y."/>
            <person name="Komaki H."/>
            <person name="Oguchi A."/>
        </authorList>
    </citation>
    <scope>NUCLEOTIDE SEQUENCE [LARGE SCALE GENOMIC DNA]</scope>
    <source>
        <strain evidence="2 3">NBRC 13972</strain>
    </source>
</reference>
<dbReference type="GO" id="GO:0002161">
    <property type="term" value="F:aminoacyl-tRNA deacylase activity"/>
    <property type="evidence" value="ECO:0007669"/>
    <property type="project" value="InterPro"/>
</dbReference>
<sequence>MQDALAIHRRLLAQQIHHEIVRLPRVLTCFDDLPKVLGVSARDCVGVTVFEVTIRSVREPVAVIGSVAKPPKAATVTALLGAQRVRLASAFLVNSATDYASGLVGPLLLPDRLTVLIDQRLIDDTDPDDLVYTATGERSTVLRLRAIHLFALVDAKPVDLTGNGRTG</sequence>